<protein>
    <submittedName>
        <fullName evidence="1">Uncharacterized protein</fullName>
    </submittedName>
</protein>
<reference evidence="1" key="2">
    <citation type="journal article" date="2015" name="Fish Shellfish Immunol.">
        <title>Early steps in the European eel (Anguilla anguilla)-Vibrio vulnificus interaction in the gills: Role of the RtxA13 toxin.</title>
        <authorList>
            <person name="Callol A."/>
            <person name="Pajuelo D."/>
            <person name="Ebbesson L."/>
            <person name="Teles M."/>
            <person name="MacKenzie S."/>
            <person name="Amaro C."/>
        </authorList>
    </citation>
    <scope>NUCLEOTIDE SEQUENCE</scope>
</reference>
<dbReference type="EMBL" id="GBXM01027437">
    <property type="protein sequence ID" value="JAH81140.1"/>
    <property type="molecule type" value="Transcribed_RNA"/>
</dbReference>
<proteinExistence type="predicted"/>
<evidence type="ECO:0000313" key="1">
    <source>
        <dbReference type="EMBL" id="JAH81140.1"/>
    </source>
</evidence>
<accession>A0A0E9VUW7</accession>
<reference evidence="1" key="1">
    <citation type="submission" date="2014-11" db="EMBL/GenBank/DDBJ databases">
        <authorList>
            <person name="Amaro Gonzalez C."/>
        </authorList>
    </citation>
    <scope>NUCLEOTIDE SEQUENCE</scope>
</reference>
<name>A0A0E9VUW7_ANGAN</name>
<dbReference type="AlphaFoldDB" id="A0A0E9VUW7"/>
<sequence length="43" mass="4688">MMALGSPTTCESGWLVFLTVIAYGADCRLGSNWDNFTLVQCCL</sequence>
<organism evidence="1">
    <name type="scientific">Anguilla anguilla</name>
    <name type="common">European freshwater eel</name>
    <name type="synonym">Muraena anguilla</name>
    <dbReference type="NCBI Taxonomy" id="7936"/>
    <lineage>
        <taxon>Eukaryota</taxon>
        <taxon>Metazoa</taxon>
        <taxon>Chordata</taxon>
        <taxon>Craniata</taxon>
        <taxon>Vertebrata</taxon>
        <taxon>Euteleostomi</taxon>
        <taxon>Actinopterygii</taxon>
        <taxon>Neopterygii</taxon>
        <taxon>Teleostei</taxon>
        <taxon>Anguilliformes</taxon>
        <taxon>Anguillidae</taxon>
        <taxon>Anguilla</taxon>
    </lineage>
</organism>